<dbReference type="PROSITE" id="PS50943">
    <property type="entry name" value="HTH_CROC1"/>
    <property type="match status" value="1"/>
</dbReference>
<evidence type="ECO:0000313" key="2">
    <source>
        <dbReference type="EMBL" id="HIU52354.1"/>
    </source>
</evidence>
<comment type="caution">
    <text evidence="2">The sequence shown here is derived from an EMBL/GenBank/DDBJ whole genome shotgun (WGS) entry which is preliminary data.</text>
</comment>
<sequence length="83" mass="9750">MLGNMIARIRREKHMTKQEISGLTNINIGHLTHIEKGNRNPSHKALKLICKAFNIPYQPLMYMYDKTLNDEQKASRNDFTFFL</sequence>
<dbReference type="SMART" id="SM00530">
    <property type="entry name" value="HTH_XRE"/>
    <property type="match status" value="1"/>
</dbReference>
<proteinExistence type="predicted"/>
<evidence type="ECO:0000259" key="1">
    <source>
        <dbReference type="PROSITE" id="PS50943"/>
    </source>
</evidence>
<feature type="domain" description="HTH cro/C1-type" evidence="1">
    <location>
        <begin position="6"/>
        <end position="60"/>
    </location>
</feature>
<reference evidence="2" key="1">
    <citation type="submission" date="2020-10" db="EMBL/GenBank/DDBJ databases">
        <authorList>
            <person name="Gilroy R."/>
        </authorList>
    </citation>
    <scope>NUCLEOTIDE SEQUENCE</scope>
    <source>
        <strain evidence="2">CHK195-15760</strain>
    </source>
</reference>
<dbReference type="Pfam" id="PF12844">
    <property type="entry name" value="HTH_19"/>
    <property type="match status" value="1"/>
</dbReference>
<dbReference type="EMBL" id="DVNH01000056">
    <property type="protein sequence ID" value="HIU52354.1"/>
    <property type="molecule type" value="Genomic_DNA"/>
</dbReference>
<dbReference type="SUPFAM" id="SSF47413">
    <property type="entry name" value="lambda repressor-like DNA-binding domains"/>
    <property type="match status" value="1"/>
</dbReference>
<organism evidence="2 3">
    <name type="scientific">Candidatus Merdicola faecigallinarum</name>
    <dbReference type="NCBI Taxonomy" id="2840862"/>
    <lineage>
        <taxon>Bacteria</taxon>
        <taxon>Bacillati</taxon>
        <taxon>Bacillota</taxon>
        <taxon>Clostridia</taxon>
        <taxon>Candidatus Merdicola</taxon>
    </lineage>
</organism>
<protein>
    <submittedName>
        <fullName evidence="2">Helix-turn-helix transcriptional regulator</fullName>
    </submittedName>
</protein>
<name>A0A9D1S9L3_9FIRM</name>
<gene>
    <name evidence="2" type="ORF">IAB70_07080</name>
</gene>
<dbReference type="Proteomes" id="UP000824093">
    <property type="component" value="Unassembled WGS sequence"/>
</dbReference>
<reference evidence="2" key="2">
    <citation type="journal article" date="2021" name="PeerJ">
        <title>Extensive microbial diversity within the chicken gut microbiome revealed by metagenomics and culture.</title>
        <authorList>
            <person name="Gilroy R."/>
            <person name="Ravi A."/>
            <person name="Getino M."/>
            <person name="Pursley I."/>
            <person name="Horton D.L."/>
            <person name="Alikhan N.F."/>
            <person name="Baker D."/>
            <person name="Gharbi K."/>
            <person name="Hall N."/>
            <person name="Watson M."/>
            <person name="Adriaenssens E.M."/>
            <person name="Foster-Nyarko E."/>
            <person name="Jarju S."/>
            <person name="Secka A."/>
            <person name="Antonio M."/>
            <person name="Oren A."/>
            <person name="Chaudhuri R.R."/>
            <person name="La Ragione R."/>
            <person name="Hildebrand F."/>
            <person name="Pallen M.J."/>
        </authorList>
    </citation>
    <scope>NUCLEOTIDE SEQUENCE</scope>
    <source>
        <strain evidence="2">CHK195-15760</strain>
    </source>
</reference>
<evidence type="ECO:0000313" key="3">
    <source>
        <dbReference type="Proteomes" id="UP000824093"/>
    </source>
</evidence>
<dbReference type="Gene3D" id="1.10.260.40">
    <property type="entry name" value="lambda repressor-like DNA-binding domains"/>
    <property type="match status" value="1"/>
</dbReference>
<dbReference type="InterPro" id="IPR001387">
    <property type="entry name" value="Cro/C1-type_HTH"/>
</dbReference>
<dbReference type="GO" id="GO:0003677">
    <property type="term" value="F:DNA binding"/>
    <property type="evidence" value="ECO:0007669"/>
    <property type="project" value="InterPro"/>
</dbReference>
<dbReference type="InterPro" id="IPR010982">
    <property type="entry name" value="Lambda_DNA-bd_dom_sf"/>
</dbReference>
<dbReference type="CDD" id="cd00093">
    <property type="entry name" value="HTH_XRE"/>
    <property type="match status" value="1"/>
</dbReference>
<dbReference type="AlphaFoldDB" id="A0A9D1S9L3"/>
<accession>A0A9D1S9L3</accession>